<evidence type="ECO:0000256" key="2">
    <source>
        <dbReference type="SAM" id="Phobius"/>
    </source>
</evidence>
<evidence type="ECO:0000256" key="1">
    <source>
        <dbReference type="SAM" id="MobiDB-lite"/>
    </source>
</evidence>
<protein>
    <submittedName>
        <fullName evidence="3">Uncharacterized protein</fullName>
    </submittedName>
</protein>
<evidence type="ECO:0000313" key="3">
    <source>
        <dbReference type="EMBL" id="MCD2193544.1"/>
    </source>
</evidence>
<keyword evidence="2" id="KW-1133">Transmembrane helix</keyword>
<keyword evidence="2" id="KW-0812">Transmembrane</keyword>
<dbReference type="EMBL" id="JAJNDB010000001">
    <property type="protein sequence ID" value="MCD2193544.1"/>
    <property type="molecule type" value="Genomic_DNA"/>
</dbReference>
<accession>A0ABS8P5M5</accession>
<comment type="caution">
    <text evidence="3">The sequence shown here is derived from an EMBL/GenBank/DDBJ whole genome shotgun (WGS) entry which is preliminary data.</text>
</comment>
<reference evidence="3 4" key="1">
    <citation type="submission" date="2021-11" db="EMBL/GenBank/DDBJ databases">
        <title>Draft genome sequence of Actinomycetospora sp. SF1 isolated from the rhizosphere soil.</title>
        <authorList>
            <person name="Duangmal K."/>
            <person name="Chantavorakit T."/>
        </authorList>
    </citation>
    <scope>NUCLEOTIDE SEQUENCE [LARGE SCALE GENOMIC DNA]</scope>
    <source>
        <strain evidence="3 4">TBRC 5722</strain>
    </source>
</reference>
<proteinExistence type="predicted"/>
<sequence length="61" mass="6834">MTTNDELEHEREQPQDAHDAPEATLDELERRRAKRLYLLRLIGAAGSAIGGLVVVFKDLFG</sequence>
<gene>
    <name evidence="3" type="ORF">LQ327_09125</name>
</gene>
<evidence type="ECO:0000313" key="4">
    <source>
        <dbReference type="Proteomes" id="UP001199469"/>
    </source>
</evidence>
<feature type="transmembrane region" description="Helical" evidence="2">
    <location>
        <begin position="37"/>
        <end position="56"/>
    </location>
</feature>
<keyword evidence="4" id="KW-1185">Reference proteome</keyword>
<dbReference type="Proteomes" id="UP001199469">
    <property type="component" value="Unassembled WGS sequence"/>
</dbReference>
<feature type="compositionally biased region" description="Basic and acidic residues" evidence="1">
    <location>
        <begin position="1"/>
        <end position="21"/>
    </location>
</feature>
<keyword evidence="2" id="KW-0472">Membrane</keyword>
<dbReference type="RefSeq" id="WP_230731792.1">
    <property type="nucleotide sequence ID" value="NZ_JAJNDB010000001.1"/>
</dbReference>
<name>A0ABS8P5M5_9PSEU</name>
<organism evidence="3 4">
    <name type="scientific">Actinomycetospora endophytica</name>
    <dbReference type="NCBI Taxonomy" id="2291215"/>
    <lineage>
        <taxon>Bacteria</taxon>
        <taxon>Bacillati</taxon>
        <taxon>Actinomycetota</taxon>
        <taxon>Actinomycetes</taxon>
        <taxon>Pseudonocardiales</taxon>
        <taxon>Pseudonocardiaceae</taxon>
        <taxon>Actinomycetospora</taxon>
    </lineage>
</organism>
<feature type="region of interest" description="Disordered" evidence="1">
    <location>
        <begin position="1"/>
        <end position="25"/>
    </location>
</feature>